<reference evidence="1" key="1">
    <citation type="journal article" date="2014" name="Front. Microbiol.">
        <title>High frequency of phylogenetically diverse reductive dehalogenase-homologous genes in deep subseafloor sedimentary metagenomes.</title>
        <authorList>
            <person name="Kawai M."/>
            <person name="Futagami T."/>
            <person name="Toyoda A."/>
            <person name="Takaki Y."/>
            <person name="Nishi S."/>
            <person name="Hori S."/>
            <person name="Arai W."/>
            <person name="Tsubouchi T."/>
            <person name="Morono Y."/>
            <person name="Uchiyama I."/>
            <person name="Ito T."/>
            <person name="Fujiyama A."/>
            <person name="Inagaki F."/>
            <person name="Takami H."/>
        </authorList>
    </citation>
    <scope>NUCLEOTIDE SEQUENCE</scope>
    <source>
        <strain evidence="1">Expedition CK06-06</strain>
    </source>
</reference>
<accession>X1TUJ9</accession>
<gene>
    <name evidence="1" type="ORF">S12H4_49040</name>
</gene>
<name>X1TUJ9_9ZZZZ</name>
<proteinExistence type="predicted"/>
<evidence type="ECO:0000313" key="1">
    <source>
        <dbReference type="EMBL" id="GAJ08929.1"/>
    </source>
</evidence>
<dbReference type="EMBL" id="BARW01030713">
    <property type="protein sequence ID" value="GAJ08929.1"/>
    <property type="molecule type" value="Genomic_DNA"/>
</dbReference>
<protein>
    <submittedName>
        <fullName evidence="1">Uncharacterized protein</fullName>
    </submittedName>
</protein>
<organism evidence="1">
    <name type="scientific">marine sediment metagenome</name>
    <dbReference type="NCBI Taxonomy" id="412755"/>
    <lineage>
        <taxon>unclassified sequences</taxon>
        <taxon>metagenomes</taxon>
        <taxon>ecological metagenomes</taxon>
    </lineage>
</organism>
<sequence>MGAAATYGTFHYAEKLGSKLTLGDLRPCLPWEGLPLPRFVYTKPELLEELRRK</sequence>
<comment type="caution">
    <text evidence="1">The sequence shown here is derived from an EMBL/GenBank/DDBJ whole genome shotgun (WGS) entry which is preliminary data.</text>
</comment>
<dbReference type="AlphaFoldDB" id="X1TUJ9"/>